<feature type="region of interest" description="Disordered" evidence="1">
    <location>
        <begin position="280"/>
        <end position="306"/>
    </location>
</feature>
<accession>A0AAN8R0T7</accession>
<dbReference type="EMBL" id="JAGTTL010000007">
    <property type="protein sequence ID" value="KAK6319941.1"/>
    <property type="molecule type" value="Genomic_DNA"/>
</dbReference>
<feature type="compositionally biased region" description="Basic and acidic residues" evidence="1">
    <location>
        <begin position="176"/>
        <end position="189"/>
    </location>
</feature>
<reference evidence="2 3" key="1">
    <citation type="submission" date="2021-04" db="EMBL/GenBank/DDBJ databases">
        <authorList>
            <person name="De Guttry C."/>
            <person name="Zahm M."/>
            <person name="Klopp C."/>
            <person name="Cabau C."/>
            <person name="Louis A."/>
            <person name="Berthelot C."/>
            <person name="Parey E."/>
            <person name="Roest Crollius H."/>
            <person name="Montfort J."/>
            <person name="Robinson-Rechavi M."/>
            <person name="Bucao C."/>
            <person name="Bouchez O."/>
            <person name="Gislard M."/>
            <person name="Lluch J."/>
            <person name="Milhes M."/>
            <person name="Lampietro C."/>
            <person name="Lopez Roques C."/>
            <person name="Donnadieu C."/>
            <person name="Braasch I."/>
            <person name="Desvignes T."/>
            <person name="Postlethwait J."/>
            <person name="Bobe J."/>
            <person name="Wedekind C."/>
            <person name="Guiguen Y."/>
        </authorList>
    </citation>
    <scope>NUCLEOTIDE SEQUENCE [LARGE SCALE GENOMIC DNA]</scope>
    <source>
        <strain evidence="2">Cs_M1</strain>
        <tissue evidence="2">Blood</tissue>
    </source>
</reference>
<feature type="compositionally biased region" description="Polar residues" evidence="1">
    <location>
        <begin position="45"/>
        <end position="58"/>
    </location>
</feature>
<dbReference type="AlphaFoldDB" id="A0AAN8R0T7"/>
<evidence type="ECO:0000313" key="3">
    <source>
        <dbReference type="Proteomes" id="UP001356427"/>
    </source>
</evidence>
<evidence type="ECO:0000256" key="1">
    <source>
        <dbReference type="SAM" id="MobiDB-lite"/>
    </source>
</evidence>
<sequence length="384" mass="42438">MPEVNDESPSSSLPASAQHSNTHIEKTTEQEITGTSCLPSMPLNLPQQNSPQSVVAQDCAQSDCNIGTKKSEYKHKQPARDCVPVTEDALDPNCQETLPENGELDASPDGAHGDDVASPVGSQSQTSPIAMDTPQSERVHEGHCCISTVEEKLRPQHANEKDAEVMHNNPPTSKHPRVETDLPHSRQSDQLKVEEKTFDIDYALFASNKIYQLSFELTAEIRDIHSRNMQGIAIIQSTNDSRPTCQISPVSELKTKLSSGCQEPPSPFTIPIILKGKQNTRDPSVMTTSADSQKAHSIPTSHKRVHQGKWNTIRETFCEISRQKESRVHIPVSSALPNIPTPSTMDSSRLWQDYPRTNSSPCHPSFCFWCFSTQLTGQRGVRAI</sequence>
<gene>
    <name evidence="2" type="ORF">J4Q44_G00090480</name>
</gene>
<feature type="region of interest" description="Disordered" evidence="1">
    <location>
        <begin position="90"/>
        <end position="140"/>
    </location>
</feature>
<proteinExistence type="predicted"/>
<evidence type="ECO:0000313" key="2">
    <source>
        <dbReference type="EMBL" id="KAK6319941.1"/>
    </source>
</evidence>
<feature type="compositionally biased region" description="Polar residues" evidence="1">
    <location>
        <begin position="7"/>
        <end position="21"/>
    </location>
</feature>
<feature type="region of interest" description="Disordered" evidence="1">
    <location>
        <begin position="1"/>
        <end position="58"/>
    </location>
</feature>
<protein>
    <submittedName>
        <fullName evidence="2">Uncharacterized protein</fullName>
    </submittedName>
</protein>
<organism evidence="2 3">
    <name type="scientific">Coregonus suidteri</name>
    <dbReference type="NCBI Taxonomy" id="861788"/>
    <lineage>
        <taxon>Eukaryota</taxon>
        <taxon>Metazoa</taxon>
        <taxon>Chordata</taxon>
        <taxon>Craniata</taxon>
        <taxon>Vertebrata</taxon>
        <taxon>Euteleostomi</taxon>
        <taxon>Actinopterygii</taxon>
        <taxon>Neopterygii</taxon>
        <taxon>Teleostei</taxon>
        <taxon>Protacanthopterygii</taxon>
        <taxon>Salmoniformes</taxon>
        <taxon>Salmonidae</taxon>
        <taxon>Coregoninae</taxon>
        <taxon>Coregonus</taxon>
    </lineage>
</organism>
<name>A0AAN8R0T7_9TELE</name>
<keyword evidence="3" id="KW-1185">Reference proteome</keyword>
<feature type="region of interest" description="Disordered" evidence="1">
    <location>
        <begin position="164"/>
        <end position="189"/>
    </location>
</feature>
<feature type="compositionally biased region" description="Polar residues" evidence="1">
    <location>
        <begin position="120"/>
        <end position="134"/>
    </location>
</feature>
<comment type="caution">
    <text evidence="2">The sequence shown here is derived from an EMBL/GenBank/DDBJ whole genome shotgun (WGS) entry which is preliminary data.</text>
</comment>
<feature type="compositionally biased region" description="Polar residues" evidence="1">
    <location>
        <begin position="281"/>
        <end position="292"/>
    </location>
</feature>
<dbReference type="Proteomes" id="UP001356427">
    <property type="component" value="Unassembled WGS sequence"/>
</dbReference>